<dbReference type="Proteomes" id="UP000193922">
    <property type="component" value="Unassembled WGS sequence"/>
</dbReference>
<dbReference type="EMBL" id="MCFD01000002">
    <property type="protein sequence ID" value="ORX72931.1"/>
    <property type="molecule type" value="Genomic_DNA"/>
</dbReference>
<comment type="similarity">
    <text evidence="1">Belongs to the class I-like SAM-binding methyltransferase superfamily. RNA methyltransferase RlmE family.</text>
</comment>
<keyword evidence="2" id="KW-0698">rRNA processing</keyword>
<keyword evidence="4 8" id="KW-0808">Transferase</keyword>
<dbReference type="PANTHER" id="PTHR10920">
    <property type="entry name" value="RIBOSOMAL RNA METHYLTRANSFERASE"/>
    <property type="match status" value="1"/>
</dbReference>
<evidence type="ECO:0000256" key="2">
    <source>
        <dbReference type="ARBA" id="ARBA00022552"/>
    </source>
</evidence>
<dbReference type="GO" id="GO:0008650">
    <property type="term" value="F:rRNA (uridine-2'-O-)-methyltransferase activity"/>
    <property type="evidence" value="ECO:0007669"/>
    <property type="project" value="TreeGrafter"/>
</dbReference>
<dbReference type="InterPro" id="IPR002877">
    <property type="entry name" value="RNA_MeTrfase_FtsJ_dom"/>
</dbReference>
<keyword evidence="3 8" id="KW-0489">Methyltransferase</keyword>
<comment type="caution">
    <text evidence="8">The sequence shown here is derived from an EMBL/GenBank/DDBJ whole genome shotgun (WGS) entry which is preliminary data.</text>
</comment>
<evidence type="ECO:0000256" key="6">
    <source>
        <dbReference type="ARBA" id="ARBA00041184"/>
    </source>
</evidence>
<evidence type="ECO:0000259" key="7">
    <source>
        <dbReference type="Pfam" id="PF01728"/>
    </source>
</evidence>
<dbReference type="RefSeq" id="XP_040746271.1">
    <property type="nucleotide sequence ID" value="XM_040886517.1"/>
</dbReference>
<proteinExistence type="inferred from homology"/>
<dbReference type="InterPro" id="IPR050082">
    <property type="entry name" value="RNA_methyltr_RlmE"/>
</dbReference>
<dbReference type="PANTHER" id="PTHR10920:SF18">
    <property type="entry name" value="RRNA METHYLTRANSFERASE 2, MITOCHONDRIAL"/>
    <property type="match status" value="1"/>
</dbReference>
<feature type="domain" description="Ribosomal RNA methyltransferase FtsJ" evidence="7">
    <location>
        <begin position="57"/>
        <end position="169"/>
    </location>
</feature>
<keyword evidence="9" id="KW-1185">Reference proteome</keyword>
<sequence>MIPFLPVSLIPRSPQVFLRLFSSKKATGSSYRYLNRQQRDPFWPWICWTCGQSPMSSLSRATFLSPDIKQQVVEALDGRKVGLILSDMAPSFTGHHATDAARTMNLCEDVLQFADEFLGYGGCLVLKFFMGGGEAELRRALKEGFEKVVVEKPDASRKQSSEQYFVCIRKKAADDG</sequence>
<accession>A0A1Y1WH83</accession>
<dbReference type="OrthoDB" id="20105at2759"/>
<evidence type="ECO:0000256" key="5">
    <source>
        <dbReference type="ARBA" id="ARBA00022691"/>
    </source>
</evidence>
<evidence type="ECO:0000256" key="4">
    <source>
        <dbReference type="ARBA" id="ARBA00022679"/>
    </source>
</evidence>
<evidence type="ECO:0000313" key="8">
    <source>
        <dbReference type="EMBL" id="ORX72931.1"/>
    </source>
</evidence>
<evidence type="ECO:0000256" key="3">
    <source>
        <dbReference type="ARBA" id="ARBA00022603"/>
    </source>
</evidence>
<dbReference type="GeneID" id="63803165"/>
<dbReference type="STRING" id="61395.A0A1Y1WH83"/>
<gene>
    <name evidence="8" type="ORF">DL89DRAFT_265106</name>
</gene>
<evidence type="ECO:0000256" key="1">
    <source>
        <dbReference type="ARBA" id="ARBA00009258"/>
    </source>
</evidence>
<protein>
    <recommendedName>
        <fullName evidence="6">rRNA methyltransferase 2, mitochondrial</fullName>
    </recommendedName>
</protein>
<name>A0A1Y1WH83_9FUNG</name>
<dbReference type="InterPro" id="IPR029063">
    <property type="entry name" value="SAM-dependent_MTases_sf"/>
</dbReference>
<dbReference type="SUPFAM" id="SSF53335">
    <property type="entry name" value="S-adenosyl-L-methionine-dependent methyltransferases"/>
    <property type="match status" value="1"/>
</dbReference>
<dbReference type="AlphaFoldDB" id="A0A1Y1WH83"/>
<keyword evidence="5" id="KW-0949">S-adenosyl-L-methionine</keyword>
<organism evidence="8 9">
    <name type="scientific">Linderina pennispora</name>
    <dbReference type="NCBI Taxonomy" id="61395"/>
    <lineage>
        <taxon>Eukaryota</taxon>
        <taxon>Fungi</taxon>
        <taxon>Fungi incertae sedis</taxon>
        <taxon>Zoopagomycota</taxon>
        <taxon>Kickxellomycotina</taxon>
        <taxon>Kickxellomycetes</taxon>
        <taxon>Kickxellales</taxon>
        <taxon>Kickxellaceae</taxon>
        <taxon>Linderina</taxon>
    </lineage>
</organism>
<reference evidence="8 9" key="1">
    <citation type="submission" date="2016-07" db="EMBL/GenBank/DDBJ databases">
        <title>Pervasive Adenine N6-methylation of Active Genes in Fungi.</title>
        <authorList>
            <consortium name="DOE Joint Genome Institute"/>
            <person name="Mondo S.J."/>
            <person name="Dannebaum R.O."/>
            <person name="Kuo R.C."/>
            <person name="Labutti K."/>
            <person name="Haridas S."/>
            <person name="Kuo A."/>
            <person name="Salamov A."/>
            <person name="Ahrendt S.R."/>
            <person name="Lipzen A."/>
            <person name="Sullivan W."/>
            <person name="Andreopoulos W.B."/>
            <person name="Clum A."/>
            <person name="Lindquist E."/>
            <person name="Daum C."/>
            <person name="Ramamoorthy G.K."/>
            <person name="Gryganskyi A."/>
            <person name="Culley D."/>
            <person name="Magnuson J.K."/>
            <person name="James T.Y."/>
            <person name="O'Malley M.A."/>
            <person name="Stajich J.E."/>
            <person name="Spatafora J.W."/>
            <person name="Visel A."/>
            <person name="Grigoriev I.V."/>
        </authorList>
    </citation>
    <scope>NUCLEOTIDE SEQUENCE [LARGE SCALE GENOMIC DNA]</scope>
    <source>
        <strain evidence="8 9">ATCC 12442</strain>
    </source>
</reference>
<dbReference type="Gene3D" id="3.40.50.150">
    <property type="entry name" value="Vaccinia Virus protein VP39"/>
    <property type="match status" value="1"/>
</dbReference>
<evidence type="ECO:0000313" key="9">
    <source>
        <dbReference type="Proteomes" id="UP000193922"/>
    </source>
</evidence>
<dbReference type="Pfam" id="PF01728">
    <property type="entry name" value="FtsJ"/>
    <property type="match status" value="1"/>
</dbReference>